<keyword evidence="3" id="KW-0460">Magnesium</keyword>
<dbReference type="Proteomes" id="UP000075321">
    <property type="component" value="Unassembled WGS sequence"/>
</dbReference>
<name>A0A151AFD9_9EURY</name>
<keyword evidence="8" id="KW-1185">Reference proteome</keyword>
<dbReference type="Gene3D" id="1.20.1440.90">
    <property type="entry name" value="Phosphoenolpyruvate/pyruvate domain"/>
    <property type="match status" value="1"/>
</dbReference>
<evidence type="ECO:0000256" key="4">
    <source>
        <dbReference type="ARBA" id="ARBA00023239"/>
    </source>
</evidence>
<dbReference type="PRINTS" id="PR00150">
    <property type="entry name" value="PEPCARBXLASE"/>
</dbReference>
<evidence type="ECO:0000256" key="1">
    <source>
        <dbReference type="ARBA" id="ARBA00008346"/>
    </source>
</evidence>
<organism evidence="7 8">
    <name type="scientific">Halalkalicoccus paucihalophilus</name>
    <dbReference type="NCBI Taxonomy" id="1008153"/>
    <lineage>
        <taxon>Archaea</taxon>
        <taxon>Methanobacteriati</taxon>
        <taxon>Methanobacteriota</taxon>
        <taxon>Stenosarchaea group</taxon>
        <taxon>Halobacteria</taxon>
        <taxon>Halobacteriales</taxon>
        <taxon>Halococcaceae</taxon>
        <taxon>Halalkalicoccus</taxon>
    </lineage>
</organism>
<dbReference type="AlphaFoldDB" id="A0A151AFD9"/>
<evidence type="ECO:0000256" key="5">
    <source>
        <dbReference type="ARBA" id="ARBA00023300"/>
    </source>
</evidence>
<comment type="similarity">
    <text evidence="1">Belongs to the PEPCase type 1 family.</text>
</comment>
<dbReference type="RefSeq" id="WP_066380959.1">
    <property type="nucleotide sequence ID" value="NZ_LTAZ01000004.1"/>
</dbReference>
<evidence type="ECO:0000313" key="8">
    <source>
        <dbReference type="Proteomes" id="UP000075321"/>
    </source>
</evidence>
<reference evidence="7 8" key="1">
    <citation type="submission" date="2016-02" db="EMBL/GenBank/DDBJ databases">
        <title>Genome sequence of Halalkalicoccus paucihalophilus DSM 24557.</title>
        <authorList>
            <person name="Poehlein A."/>
            <person name="Daniel R."/>
        </authorList>
    </citation>
    <scope>NUCLEOTIDE SEQUENCE [LARGE SCALE GENOMIC DNA]</scope>
    <source>
        <strain evidence="7 8">DSM 24557</strain>
    </source>
</reference>
<keyword evidence="7" id="KW-0670">Pyruvate</keyword>
<dbReference type="PANTHER" id="PTHR30523">
    <property type="entry name" value="PHOSPHOENOLPYRUVATE CARBOXYLASE"/>
    <property type="match status" value="1"/>
</dbReference>
<dbReference type="GO" id="GO:0008964">
    <property type="term" value="F:phosphoenolpyruvate carboxylase activity"/>
    <property type="evidence" value="ECO:0007669"/>
    <property type="project" value="UniProtKB-EC"/>
</dbReference>
<dbReference type="NCBIfam" id="NF000584">
    <property type="entry name" value="PRK00009.1"/>
    <property type="match status" value="1"/>
</dbReference>
<gene>
    <name evidence="7" type="primary">ppc</name>
    <name evidence="7" type="ORF">HAPAU_14200</name>
</gene>
<keyword evidence="5" id="KW-0120">Carbon dioxide fixation</keyword>
<keyword evidence="4 7" id="KW-0456">Lyase</keyword>
<dbReference type="GO" id="GO:0005829">
    <property type="term" value="C:cytosol"/>
    <property type="evidence" value="ECO:0007669"/>
    <property type="project" value="TreeGrafter"/>
</dbReference>
<dbReference type="PROSITE" id="PS00781">
    <property type="entry name" value="PEPCASE_1"/>
    <property type="match status" value="1"/>
</dbReference>
<comment type="caution">
    <text evidence="7">The sequence shown here is derived from an EMBL/GenBank/DDBJ whole genome shotgun (WGS) entry which is preliminary data.</text>
</comment>
<dbReference type="InterPro" id="IPR018129">
    <property type="entry name" value="PEP_COase_Lys_AS"/>
</dbReference>
<dbReference type="OrthoDB" id="340936at2157"/>
<dbReference type="EMBL" id="LTAZ01000004">
    <property type="protein sequence ID" value="KYH26323.1"/>
    <property type="molecule type" value="Genomic_DNA"/>
</dbReference>
<evidence type="ECO:0000256" key="6">
    <source>
        <dbReference type="ARBA" id="ARBA00048995"/>
    </source>
</evidence>
<accession>A0A151AFD9</accession>
<dbReference type="PATRIC" id="fig|1008153.3.peg.1432"/>
<dbReference type="InterPro" id="IPR021135">
    <property type="entry name" value="PEP_COase"/>
</dbReference>
<dbReference type="EC" id="4.1.1.31" evidence="2"/>
<dbReference type="InterPro" id="IPR015813">
    <property type="entry name" value="Pyrv/PenolPyrv_kinase-like_dom"/>
</dbReference>
<dbReference type="InterPro" id="IPR022805">
    <property type="entry name" value="PEP_COase_bac/pln-type"/>
</dbReference>
<evidence type="ECO:0000313" key="7">
    <source>
        <dbReference type="EMBL" id="KYH26323.1"/>
    </source>
</evidence>
<comment type="catalytic activity">
    <reaction evidence="6">
        <text>oxaloacetate + phosphate = phosphoenolpyruvate + hydrogencarbonate</text>
        <dbReference type="Rhea" id="RHEA:28370"/>
        <dbReference type="ChEBI" id="CHEBI:16452"/>
        <dbReference type="ChEBI" id="CHEBI:17544"/>
        <dbReference type="ChEBI" id="CHEBI:43474"/>
        <dbReference type="ChEBI" id="CHEBI:58702"/>
        <dbReference type="EC" id="4.1.1.31"/>
    </reaction>
</comment>
<dbReference type="GO" id="GO:0006099">
    <property type="term" value="P:tricarboxylic acid cycle"/>
    <property type="evidence" value="ECO:0007669"/>
    <property type="project" value="InterPro"/>
</dbReference>
<proteinExistence type="inferred from homology"/>
<evidence type="ECO:0000256" key="3">
    <source>
        <dbReference type="ARBA" id="ARBA00022842"/>
    </source>
</evidence>
<evidence type="ECO:0000256" key="2">
    <source>
        <dbReference type="ARBA" id="ARBA00012305"/>
    </source>
</evidence>
<dbReference type="GO" id="GO:0015977">
    <property type="term" value="P:carbon fixation"/>
    <property type="evidence" value="ECO:0007669"/>
    <property type="project" value="UniProtKB-KW"/>
</dbReference>
<sequence length="918" mass="103789">MDDELHNRTVNQDVRELGALVGDTIREQASRDDFETVETLRTASIAYRDGEADSRQGLHQVLDRLPPERESIVARGFTTYFELINLAEERERVRAIRTSSQERSLGDSLEVAAEALAEEDERTAERILEDVLIEPTFTAHPTEARRKTVKSKLRTVALDLETLDERALTDKERGHVERDIDSEVVSLWQTPQVRNRRPEPTDEAINVQWYLENTLFDVVGEVYDEFEGALEEAGHDIDVPKLFEFRSWAGSDRDGNPYVTPEVTAETLDRQRRVVLERYRDALKRLSGVLSQDGGRIDVGEDFEKSLSADRERLPEVAREAEERYPREPYRQKLKLMRERINRIDDVRPGGYESAAEFRADLDVLAESTEENGAESVVSAHVDPLRRQVDTFGFSLASLDLRDHQENHTEAVAEALALEGIDYRDLSEEERTETLTEAVLQDEAVIDPAALYRDEDADISETARTVLELFARLADWQAEYGDDAIDTYAISMTEEPSHVLEVLFLAEQAGVIALPDHSGIDIVPLLETEYALSGARRIMGTLFENEAYEQALAARGDTQEIMLGYSDSNKENGFLAANWSLYDNQRRLAEITDDFDVTMRLFHGRGGSISRGGGPMNEALLALPNESVSGQVKFTEQGESIAEKYANPRIAERNIEQMVNAQVRARQRALHEPEEEVEQEWVEAMETMASAAREEYRDLLESEGFVRYFEQATPITVIEELNLGSRPASRSEERTVEDLRAIPWVFSWTQSRCILPGWYALAAGIDAYLKGGDSESAEKASGDAANRGGDIETLREMYDEWPFFRTTLDNAALALARTEPEIAAEYAGLAESSLRETFFPRIEGEYERAAELVTEIAGRDSLVRRDWLEESLHRRNPYVDPLNLLQTHLLGQTHRTDAEERTLRLTVKGIAAGMKNTG</sequence>
<dbReference type="HAMAP" id="MF_00595">
    <property type="entry name" value="PEPcase_type1"/>
    <property type="match status" value="1"/>
</dbReference>
<dbReference type="Pfam" id="PF00311">
    <property type="entry name" value="PEPcase"/>
    <property type="match status" value="1"/>
</dbReference>
<dbReference type="PANTHER" id="PTHR30523:SF6">
    <property type="entry name" value="PHOSPHOENOLPYRUVATE CARBOXYLASE"/>
    <property type="match status" value="1"/>
</dbReference>
<protein>
    <recommendedName>
        <fullName evidence="2">phosphoenolpyruvate carboxylase</fullName>
        <ecNumber evidence="2">4.1.1.31</ecNumber>
    </recommendedName>
</protein>
<dbReference type="SUPFAM" id="SSF51621">
    <property type="entry name" value="Phosphoenolpyruvate/pyruvate domain"/>
    <property type="match status" value="1"/>
</dbReference>